<dbReference type="EMBL" id="NEDP02001549">
    <property type="protein sequence ID" value="OWF52996.1"/>
    <property type="molecule type" value="Genomic_DNA"/>
</dbReference>
<sequence>MAMSHPVNLSNDGSTIRTTKRNQKEEKVTETAAAGIHTSNAIQYVDFPIHVISMNVSGGSDGLGTATRRTKLIADVVISNEPGIVLFQEFKWQGIKGRAWKDTPLPGHYVYTGHSEASIMYDTRRFQLTELPQTQLQATLDEMKRKGEVSQDFTPLARSCVRLLETTGQDQLKVLVVSWHGFYKGVNEPKREEQFEDLQIYLKKLSEREHAAILLGGDFNIEMSLIISSVLPELILYGYTPSERREGKNIDYFMTSPELTLADVGYIDLTRTNDANPYRLLDHDPISAQVDRRKALEKVIPLPKTFASREIEASERAS</sequence>
<proteinExistence type="predicted"/>
<feature type="compositionally biased region" description="Polar residues" evidence="1">
    <location>
        <begin position="7"/>
        <end position="17"/>
    </location>
</feature>
<dbReference type="OrthoDB" id="6162116at2759"/>
<evidence type="ECO:0000313" key="3">
    <source>
        <dbReference type="EMBL" id="OWF52996.1"/>
    </source>
</evidence>
<dbReference type="Proteomes" id="UP000242188">
    <property type="component" value="Unassembled WGS sequence"/>
</dbReference>
<accession>A0A210QWE3</accession>
<organism evidence="3 4">
    <name type="scientific">Mizuhopecten yessoensis</name>
    <name type="common">Japanese scallop</name>
    <name type="synonym">Patinopecten yessoensis</name>
    <dbReference type="NCBI Taxonomy" id="6573"/>
    <lineage>
        <taxon>Eukaryota</taxon>
        <taxon>Metazoa</taxon>
        <taxon>Spiralia</taxon>
        <taxon>Lophotrochozoa</taxon>
        <taxon>Mollusca</taxon>
        <taxon>Bivalvia</taxon>
        <taxon>Autobranchia</taxon>
        <taxon>Pteriomorphia</taxon>
        <taxon>Pectinida</taxon>
        <taxon>Pectinoidea</taxon>
        <taxon>Pectinidae</taxon>
        <taxon>Mizuhopecten</taxon>
    </lineage>
</organism>
<dbReference type="SUPFAM" id="SSF56219">
    <property type="entry name" value="DNase I-like"/>
    <property type="match status" value="1"/>
</dbReference>
<evidence type="ECO:0000313" key="4">
    <source>
        <dbReference type="Proteomes" id="UP000242188"/>
    </source>
</evidence>
<dbReference type="Gene3D" id="3.60.10.10">
    <property type="entry name" value="Endonuclease/exonuclease/phosphatase"/>
    <property type="match status" value="1"/>
</dbReference>
<name>A0A210QWE3_MIZYE</name>
<dbReference type="InterPro" id="IPR005135">
    <property type="entry name" value="Endo/exonuclease/phosphatase"/>
</dbReference>
<keyword evidence="4" id="KW-1185">Reference proteome</keyword>
<dbReference type="GO" id="GO:0003824">
    <property type="term" value="F:catalytic activity"/>
    <property type="evidence" value="ECO:0007669"/>
    <property type="project" value="InterPro"/>
</dbReference>
<dbReference type="Pfam" id="PF03372">
    <property type="entry name" value="Exo_endo_phos"/>
    <property type="match status" value="1"/>
</dbReference>
<dbReference type="InterPro" id="IPR036691">
    <property type="entry name" value="Endo/exonu/phosph_ase_sf"/>
</dbReference>
<feature type="region of interest" description="Disordered" evidence="1">
    <location>
        <begin position="1"/>
        <end position="26"/>
    </location>
</feature>
<comment type="caution">
    <text evidence="3">The sequence shown here is derived from an EMBL/GenBank/DDBJ whole genome shotgun (WGS) entry which is preliminary data.</text>
</comment>
<gene>
    <name evidence="3" type="ORF">KP79_PYT05526</name>
</gene>
<reference evidence="3 4" key="1">
    <citation type="journal article" date="2017" name="Nat. Ecol. Evol.">
        <title>Scallop genome provides insights into evolution of bilaterian karyotype and development.</title>
        <authorList>
            <person name="Wang S."/>
            <person name="Zhang J."/>
            <person name="Jiao W."/>
            <person name="Li J."/>
            <person name="Xun X."/>
            <person name="Sun Y."/>
            <person name="Guo X."/>
            <person name="Huan P."/>
            <person name="Dong B."/>
            <person name="Zhang L."/>
            <person name="Hu X."/>
            <person name="Sun X."/>
            <person name="Wang J."/>
            <person name="Zhao C."/>
            <person name="Wang Y."/>
            <person name="Wang D."/>
            <person name="Huang X."/>
            <person name="Wang R."/>
            <person name="Lv J."/>
            <person name="Li Y."/>
            <person name="Zhang Z."/>
            <person name="Liu B."/>
            <person name="Lu W."/>
            <person name="Hui Y."/>
            <person name="Liang J."/>
            <person name="Zhou Z."/>
            <person name="Hou R."/>
            <person name="Li X."/>
            <person name="Liu Y."/>
            <person name="Li H."/>
            <person name="Ning X."/>
            <person name="Lin Y."/>
            <person name="Zhao L."/>
            <person name="Xing Q."/>
            <person name="Dou J."/>
            <person name="Li Y."/>
            <person name="Mao J."/>
            <person name="Guo H."/>
            <person name="Dou H."/>
            <person name="Li T."/>
            <person name="Mu C."/>
            <person name="Jiang W."/>
            <person name="Fu Q."/>
            <person name="Fu X."/>
            <person name="Miao Y."/>
            <person name="Liu J."/>
            <person name="Yu Q."/>
            <person name="Li R."/>
            <person name="Liao H."/>
            <person name="Li X."/>
            <person name="Kong Y."/>
            <person name="Jiang Z."/>
            <person name="Chourrout D."/>
            <person name="Li R."/>
            <person name="Bao Z."/>
        </authorList>
    </citation>
    <scope>NUCLEOTIDE SEQUENCE [LARGE SCALE GENOMIC DNA]</scope>
    <source>
        <strain evidence="3 4">PY_sf001</strain>
    </source>
</reference>
<feature type="domain" description="Endonuclease/exonuclease/phosphatase" evidence="2">
    <location>
        <begin position="53"/>
        <end position="267"/>
    </location>
</feature>
<protein>
    <recommendedName>
        <fullName evidence="2">Endonuclease/exonuclease/phosphatase domain-containing protein</fullName>
    </recommendedName>
</protein>
<evidence type="ECO:0000256" key="1">
    <source>
        <dbReference type="SAM" id="MobiDB-lite"/>
    </source>
</evidence>
<dbReference type="AlphaFoldDB" id="A0A210QWE3"/>
<evidence type="ECO:0000259" key="2">
    <source>
        <dbReference type="Pfam" id="PF03372"/>
    </source>
</evidence>